<dbReference type="SUPFAM" id="SSF52540">
    <property type="entry name" value="P-loop containing nucleoside triphosphate hydrolases"/>
    <property type="match status" value="1"/>
</dbReference>
<feature type="non-terminal residue" evidence="5">
    <location>
        <position position="1"/>
    </location>
</feature>
<evidence type="ECO:0000256" key="1">
    <source>
        <dbReference type="ARBA" id="ARBA00022448"/>
    </source>
</evidence>
<keyword evidence="1" id="KW-0813">Transport</keyword>
<comment type="caution">
    <text evidence="5">The sequence shown here is derived from an EMBL/GenBank/DDBJ whole genome shotgun (WGS) entry which is preliminary data.</text>
</comment>
<dbReference type="PANTHER" id="PTHR43790:SF9">
    <property type="entry name" value="GALACTOFURANOSE TRANSPORTER ATP-BINDING PROTEIN YTFR"/>
    <property type="match status" value="1"/>
</dbReference>
<keyword evidence="2" id="KW-0677">Repeat</keyword>
<name>A0A2V4NGI7_9ACTN</name>
<dbReference type="InterPro" id="IPR050107">
    <property type="entry name" value="ABC_carbohydrate_import_ATPase"/>
</dbReference>
<dbReference type="InterPro" id="IPR027417">
    <property type="entry name" value="P-loop_NTPase"/>
</dbReference>
<evidence type="ECO:0000256" key="3">
    <source>
        <dbReference type="ARBA" id="ARBA00022741"/>
    </source>
</evidence>
<proteinExistence type="predicted"/>
<protein>
    <submittedName>
        <fullName evidence="5">Multidrug ABC transporter ATP-binding protein</fullName>
    </submittedName>
</protein>
<dbReference type="Proteomes" id="UP000248039">
    <property type="component" value="Unassembled WGS sequence"/>
</dbReference>
<dbReference type="GO" id="GO:0005524">
    <property type="term" value="F:ATP binding"/>
    <property type="evidence" value="ECO:0007669"/>
    <property type="project" value="UniProtKB-KW"/>
</dbReference>
<evidence type="ECO:0000313" key="5">
    <source>
        <dbReference type="EMBL" id="PYC62793.1"/>
    </source>
</evidence>
<dbReference type="AlphaFoldDB" id="A0A2V4NGI7"/>
<dbReference type="Gene3D" id="3.40.50.300">
    <property type="entry name" value="P-loop containing nucleotide triphosphate hydrolases"/>
    <property type="match status" value="1"/>
</dbReference>
<reference evidence="5 6" key="1">
    <citation type="submission" date="2018-03" db="EMBL/GenBank/DDBJ databases">
        <title>Bioinformatic expansion and discovery of thiopeptide antibiotics.</title>
        <authorList>
            <person name="Schwalen C.J."/>
            <person name="Hudson G.A."/>
            <person name="Mitchell D.A."/>
        </authorList>
    </citation>
    <scope>NUCLEOTIDE SEQUENCE [LARGE SCALE GENOMIC DNA]</scope>
    <source>
        <strain evidence="5 6">ATCC 21389</strain>
    </source>
</reference>
<evidence type="ECO:0000256" key="2">
    <source>
        <dbReference type="ARBA" id="ARBA00022737"/>
    </source>
</evidence>
<sequence length="102" mass="11243">VVIARALATEPHVLVAIRPTNGVDVKSKESLLATIRQVADRGRTALIVSDELDDLRACDRVIAMFHGRIVAEFTPGWRDEHLVAAMEGMTAHTDSKDRHDTD</sequence>
<evidence type="ECO:0000256" key="4">
    <source>
        <dbReference type="ARBA" id="ARBA00022840"/>
    </source>
</evidence>
<dbReference type="EMBL" id="PYBW01000283">
    <property type="protein sequence ID" value="PYC62793.1"/>
    <property type="molecule type" value="Genomic_DNA"/>
</dbReference>
<evidence type="ECO:0000313" key="6">
    <source>
        <dbReference type="Proteomes" id="UP000248039"/>
    </source>
</evidence>
<gene>
    <name evidence="5" type="ORF">C7C46_33335</name>
</gene>
<keyword evidence="3" id="KW-0547">Nucleotide-binding</keyword>
<organism evidence="5 6">
    <name type="scientific">Streptomyces tateyamensis</name>
    <dbReference type="NCBI Taxonomy" id="565073"/>
    <lineage>
        <taxon>Bacteria</taxon>
        <taxon>Bacillati</taxon>
        <taxon>Actinomycetota</taxon>
        <taxon>Actinomycetes</taxon>
        <taxon>Kitasatosporales</taxon>
        <taxon>Streptomycetaceae</taxon>
        <taxon>Streptomyces</taxon>
    </lineage>
</organism>
<accession>A0A2V4NGI7</accession>
<keyword evidence="4 5" id="KW-0067">ATP-binding</keyword>
<keyword evidence="6" id="KW-1185">Reference proteome</keyword>
<dbReference type="PANTHER" id="PTHR43790">
    <property type="entry name" value="CARBOHYDRATE TRANSPORT ATP-BINDING PROTEIN MG119-RELATED"/>
    <property type="match status" value="1"/>
</dbReference>